<dbReference type="InterPro" id="IPR050624">
    <property type="entry name" value="HTH-type_Tx_Regulator"/>
</dbReference>
<gene>
    <name evidence="4" type="ORF">ACFSAG_11445</name>
</gene>
<accession>A0ABW4MIS1</accession>
<evidence type="ECO:0000313" key="5">
    <source>
        <dbReference type="Proteomes" id="UP001597215"/>
    </source>
</evidence>
<dbReference type="PANTHER" id="PTHR43479">
    <property type="entry name" value="ACREF/ENVCD OPERON REPRESSOR-RELATED"/>
    <property type="match status" value="1"/>
</dbReference>
<dbReference type="Gene3D" id="1.10.357.10">
    <property type="entry name" value="Tetracycline Repressor, domain 2"/>
    <property type="match status" value="1"/>
</dbReference>
<dbReference type="PRINTS" id="PR00455">
    <property type="entry name" value="HTHTETR"/>
</dbReference>
<protein>
    <submittedName>
        <fullName evidence="4">TetR/AcrR family transcriptional regulator</fullName>
    </submittedName>
</protein>
<organism evidence="4 5">
    <name type="scientific">Sphingorhabdus buctiana</name>
    <dbReference type="NCBI Taxonomy" id="1508805"/>
    <lineage>
        <taxon>Bacteria</taxon>
        <taxon>Pseudomonadati</taxon>
        <taxon>Pseudomonadota</taxon>
        <taxon>Alphaproteobacteria</taxon>
        <taxon>Sphingomonadales</taxon>
        <taxon>Sphingomonadaceae</taxon>
        <taxon>Sphingorhabdus</taxon>
    </lineage>
</organism>
<proteinExistence type="predicted"/>
<evidence type="ECO:0000256" key="1">
    <source>
        <dbReference type="ARBA" id="ARBA00023125"/>
    </source>
</evidence>
<dbReference type="SUPFAM" id="SSF46689">
    <property type="entry name" value="Homeodomain-like"/>
    <property type="match status" value="1"/>
</dbReference>
<reference evidence="5" key="1">
    <citation type="journal article" date="2019" name="Int. J. Syst. Evol. Microbiol.">
        <title>The Global Catalogue of Microorganisms (GCM) 10K type strain sequencing project: providing services to taxonomists for standard genome sequencing and annotation.</title>
        <authorList>
            <consortium name="The Broad Institute Genomics Platform"/>
            <consortium name="The Broad Institute Genome Sequencing Center for Infectious Disease"/>
            <person name="Wu L."/>
            <person name="Ma J."/>
        </authorList>
    </citation>
    <scope>NUCLEOTIDE SEQUENCE [LARGE SCALE GENOMIC DNA]</scope>
    <source>
        <strain evidence="5">CGMCC 1.12449</strain>
    </source>
</reference>
<dbReference type="PANTHER" id="PTHR43479:SF11">
    <property type="entry name" value="ACREF_ENVCD OPERON REPRESSOR-RELATED"/>
    <property type="match status" value="1"/>
</dbReference>
<evidence type="ECO:0000313" key="4">
    <source>
        <dbReference type="EMBL" id="MFD1767452.1"/>
    </source>
</evidence>
<evidence type="ECO:0000259" key="3">
    <source>
        <dbReference type="PROSITE" id="PS50977"/>
    </source>
</evidence>
<dbReference type="PROSITE" id="PS50977">
    <property type="entry name" value="HTH_TETR_2"/>
    <property type="match status" value="1"/>
</dbReference>
<keyword evidence="5" id="KW-1185">Reference proteome</keyword>
<dbReference type="InterPro" id="IPR001647">
    <property type="entry name" value="HTH_TetR"/>
</dbReference>
<keyword evidence="1 2" id="KW-0238">DNA-binding</keyword>
<feature type="DNA-binding region" description="H-T-H motif" evidence="2">
    <location>
        <begin position="40"/>
        <end position="59"/>
    </location>
</feature>
<sequence>MASKASSSPANPSPRAARTRAALIAAGFELLVERPIDAIPIDDVVAKAGVAKGSFFNHFADKQDFANAIATEVRLEVEALITKANDGVANPVERIAGGMRVAAEFAMAQPKRSAVLLRSQGSSTARAHPLNRGVVGDFEAACQQGLLRPEAQQSGVLYWLGLCQAIMTNIVERRPSRDDANRRLAEMLVLGLTGLGIDAAEATRLARLKA</sequence>
<name>A0ABW4MIS1_9SPHN</name>
<dbReference type="RefSeq" id="WP_381514857.1">
    <property type="nucleotide sequence ID" value="NZ_JBHUEL010000010.1"/>
</dbReference>
<dbReference type="Proteomes" id="UP001597215">
    <property type="component" value="Unassembled WGS sequence"/>
</dbReference>
<evidence type="ECO:0000256" key="2">
    <source>
        <dbReference type="PROSITE-ProRule" id="PRU00335"/>
    </source>
</evidence>
<dbReference type="InterPro" id="IPR009057">
    <property type="entry name" value="Homeodomain-like_sf"/>
</dbReference>
<dbReference type="Pfam" id="PF00440">
    <property type="entry name" value="TetR_N"/>
    <property type="match status" value="1"/>
</dbReference>
<comment type="caution">
    <text evidence="4">The sequence shown here is derived from an EMBL/GenBank/DDBJ whole genome shotgun (WGS) entry which is preliminary data.</text>
</comment>
<dbReference type="EMBL" id="JBHUEL010000010">
    <property type="protein sequence ID" value="MFD1767452.1"/>
    <property type="molecule type" value="Genomic_DNA"/>
</dbReference>
<feature type="domain" description="HTH tetR-type" evidence="3">
    <location>
        <begin position="17"/>
        <end position="77"/>
    </location>
</feature>